<protein>
    <submittedName>
        <fullName evidence="1">Uncharacterized protein</fullName>
    </submittedName>
</protein>
<comment type="caution">
    <text evidence="1">The sequence shown here is derived from an EMBL/GenBank/DDBJ whole genome shotgun (WGS) entry which is preliminary data.</text>
</comment>
<dbReference type="RefSeq" id="WP_380862104.1">
    <property type="nucleotide sequence ID" value="NZ_JBHSKM010000028.1"/>
</dbReference>
<gene>
    <name evidence="1" type="ORF">ACFPQ9_34045</name>
</gene>
<sequence>MPKITQGSHIQSCGAAHAMRPIDSAYLRTSAAYSAAETVHRPWRWSSVKPPESSAHAVRARGKVLRFLSRLRDMNNGMSLSASQFTMWVPR</sequence>
<organism evidence="1 2">
    <name type="scientific">Streptomyces coerulescens</name>
    <dbReference type="NCBI Taxonomy" id="29304"/>
    <lineage>
        <taxon>Bacteria</taxon>
        <taxon>Bacillati</taxon>
        <taxon>Actinomycetota</taxon>
        <taxon>Actinomycetes</taxon>
        <taxon>Kitasatosporales</taxon>
        <taxon>Streptomycetaceae</taxon>
        <taxon>Streptomyces</taxon>
    </lineage>
</organism>
<accession>A0ABW0CSI1</accession>
<dbReference type="Proteomes" id="UP001596263">
    <property type="component" value="Unassembled WGS sequence"/>
</dbReference>
<evidence type="ECO:0000313" key="2">
    <source>
        <dbReference type="Proteomes" id="UP001596263"/>
    </source>
</evidence>
<evidence type="ECO:0000313" key="1">
    <source>
        <dbReference type="EMBL" id="MFC5218880.1"/>
    </source>
</evidence>
<keyword evidence="2" id="KW-1185">Reference proteome</keyword>
<dbReference type="EMBL" id="JBHSKM010000028">
    <property type="protein sequence ID" value="MFC5218880.1"/>
    <property type="molecule type" value="Genomic_DNA"/>
</dbReference>
<reference evidence="2" key="1">
    <citation type="journal article" date="2019" name="Int. J. Syst. Evol. Microbiol.">
        <title>The Global Catalogue of Microorganisms (GCM) 10K type strain sequencing project: providing services to taxonomists for standard genome sequencing and annotation.</title>
        <authorList>
            <consortium name="The Broad Institute Genomics Platform"/>
            <consortium name="The Broad Institute Genome Sequencing Center for Infectious Disease"/>
            <person name="Wu L."/>
            <person name="Ma J."/>
        </authorList>
    </citation>
    <scope>NUCLEOTIDE SEQUENCE [LARGE SCALE GENOMIC DNA]</scope>
    <source>
        <strain evidence="2">KCTC 42586</strain>
    </source>
</reference>
<proteinExistence type="predicted"/>
<name>A0ABW0CSI1_STRCD</name>